<accession>A0A645IHI5</accession>
<organism evidence="3">
    <name type="scientific">bioreactor metagenome</name>
    <dbReference type="NCBI Taxonomy" id="1076179"/>
    <lineage>
        <taxon>unclassified sequences</taxon>
        <taxon>metagenomes</taxon>
        <taxon>ecological metagenomes</taxon>
    </lineage>
</organism>
<reference evidence="3" key="1">
    <citation type="submission" date="2019-08" db="EMBL/GenBank/DDBJ databases">
        <authorList>
            <person name="Kucharzyk K."/>
            <person name="Murdoch R.W."/>
            <person name="Higgins S."/>
            <person name="Loffler F."/>
        </authorList>
    </citation>
    <scope>NUCLEOTIDE SEQUENCE</scope>
</reference>
<dbReference type="Pfam" id="PF00924">
    <property type="entry name" value="MS_channel_2nd"/>
    <property type="match status" value="1"/>
</dbReference>
<dbReference type="Gene3D" id="3.30.70.100">
    <property type="match status" value="1"/>
</dbReference>
<dbReference type="Pfam" id="PF21082">
    <property type="entry name" value="MS_channel_3rd"/>
    <property type="match status" value="1"/>
</dbReference>
<evidence type="ECO:0000259" key="1">
    <source>
        <dbReference type="Pfam" id="PF00924"/>
    </source>
</evidence>
<dbReference type="EMBL" id="VSSQ01113653">
    <property type="protein sequence ID" value="MPN49939.1"/>
    <property type="molecule type" value="Genomic_DNA"/>
</dbReference>
<dbReference type="InterPro" id="IPR045275">
    <property type="entry name" value="MscS_archaea/bacteria_type"/>
</dbReference>
<dbReference type="PANTHER" id="PTHR30221">
    <property type="entry name" value="SMALL-CONDUCTANCE MECHANOSENSITIVE CHANNEL"/>
    <property type="match status" value="1"/>
</dbReference>
<evidence type="ECO:0000259" key="2">
    <source>
        <dbReference type="Pfam" id="PF21082"/>
    </source>
</evidence>
<evidence type="ECO:0000313" key="3">
    <source>
        <dbReference type="EMBL" id="MPN49939.1"/>
    </source>
</evidence>
<sequence length="163" mass="17909">MGMFATTIRTGLGEELSIPNSLITGSVTKNYSRAVSGQGYVVDTTVTIGYDTPWRQVEAMLIEAAHATPGILKTPAPRVFQTALSDYYPEYRLFAQAVPGEPRARAEILSTLHANIQDVFNRYGVQIMSPHYIDDGSEPKVVKPENWYPAPVAAKKPADSHRS</sequence>
<dbReference type="InterPro" id="IPR049278">
    <property type="entry name" value="MS_channel_C"/>
</dbReference>
<dbReference type="GO" id="GO:0008381">
    <property type="term" value="F:mechanosensitive monoatomic ion channel activity"/>
    <property type="evidence" value="ECO:0007669"/>
    <property type="project" value="InterPro"/>
</dbReference>
<gene>
    <name evidence="3" type="ORF">SDC9_197563</name>
</gene>
<dbReference type="InterPro" id="IPR006685">
    <property type="entry name" value="MscS_channel_2nd"/>
</dbReference>
<dbReference type="PANTHER" id="PTHR30221:SF18">
    <property type="entry name" value="SLL0590 PROTEIN"/>
    <property type="match status" value="1"/>
</dbReference>
<proteinExistence type="predicted"/>
<evidence type="ECO:0008006" key="4">
    <source>
        <dbReference type="Google" id="ProtNLM"/>
    </source>
</evidence>
<dbReference type="SUPFAM" id="SSF82689">
    <property type="entry name" value="Mechanosensitive channel protein MscS (YggB), C-terminal domain"/>
    <property type="match status" value="1"/>
</dbReference>
<comment type="caution">
    <text evidence="3">The sequence shown here is derived from an EMBL/GenBank/DDBJ whole genome shotgun (WGS) entry which is preliminary data.</text>
</comment>
<feature type="domain" description="Mechanosensitive ion channel MscS C-terminal" evidence="2">
    <location>
        <begin position="42"/>
        <end position="127"/>
    </location>
</feature>
<dbReference type="InterPro" id="IPR011066">
    <property type="entry name" value="MscS_channel_C_sf"/>
</dbReference>
<dbReference type="GO" id="GO:0016020">
    <property type="term" value="C:membrane"/>
    <property type="evidence" value="ECO:0007669"/>
    <property type="project" value="InterPro"/>
</dbReference>
<dbReference type="AlphaFoldDB" id="A0A645IHI5"/>
<feature type="domain" description="Mechanosensitive ion channel MscS" evidence="1">
    <location>
        <begin position="1"/>
        <end position="33"/>
    </location>
</feature>
<name>A0A645IHI5_9ZZZZ</name>
<protein>
    <recommendedName>
        <fullName evidence="4">Small-conductance mechanosensitive channel</fullName>
    </recommendedName>
</protein>